<proteinExistence type="predicted"/>
<evidence type="ECO:0000313" key="2">
    <source>
        <dbReference type="Proteomes" id="UP000242180"/>
    </source>
</evidence>
<gene>
    <name evidence="1" type="ORF">BCR43DRAFT_500705</name>
</gene>
<protein>
    <submittedName>
        <fullName evidence="1">Uncharacterized protein</fullName>
    </submittedName>
</protein>
<accession>A0A1X2HSZ0</accession>
<reference evidence="1 2" key="1">
    <citation type="submission" date="2016-07" db="EMBL/GenBank/DDBJ databases">
        <title>Pervasive Adenine N6-methylation of Active Genes in Fungi.</title>
        <authorList>
            <consortium name="DOE Joint Genome Institute"/>
            <person name="Mondo S.J."/>
            <person name="Dannebaum R.O."/>
            <person name="Kuo R.C."/>
            <person name="Labutti K."/>
            <person name="Haridas S."/>
            <person name="Kuo A."/>
            <person name="Salamov A."/>
            <person name="Ahrendt S.R."/>
            <person name="Lipzen A."/>
            <person name="Sullivan W."/>
            <person name="Andreopoulos W.B."/>
            <person name="Clum A."/>
            <person name="Lindquist E."/>
            <person name="Daum C."/>
            <person name="Ramamoorthy G.K."/>
            <person name="Gryganskyi A."/>
            <person name="Culley D."/>
            <person name="Magnuson J.K."/>
            <person name="James T.Y."/>
            <person name="O'Malley M.A."/>
            <person name="Stajich J.E."/>
            <person name="Spatafora J.W."/>
            <person name="Visel A."/>
            <person name="Grigoriev I.V."/>
        </authorList>
    </citation>
    <scope>NUCLEOTIDE SEQUENCE [LARGE SCALE GENOMIC DNA]</scope>
    <source>
        <strain evidence="1 2">NRRL 2496</strain>
    </source>
</reference>
<keyword evidence="2" id="KW-1185">Reference proteome</keyword>
<dbReference type="Proteomes" id="UP000242180">
    <property type="component" value="Unassembled WGS sequence"/>
</dbReference>
<dbReference type="EMBL" id="MCGN01000001">
    <property type="protein sequence ID" value="ORZ02702.1"/>
    <property type="molecule type" value="Genomic_DNA"/>
</dbReference>
<evidence type="ECO:0000313" key="1">
    <source>
        <dbReference type="EMBL" id="ORZ02702.1"/>
    </source>
</evidence>
<name>A0A1X2HSZ0_SYNRA</name>
<dbReference type="InParanoid" id="A0A1X2HSZ0"/>
<sequence length="151" mass="17647">MSSHSIGLVPMNRRMMLLNLPSRFIQEYSRFISVSSDADSGQKKSERKGNELQRRRKWRMELFASQVSTYSPQLDPREKSLTVPKKIRNRFDHDVKIRLAAAYTLWERCAKKGNTRERDVLFVGRGLSACSSFYLEENLERQSYSMFSSLV</sequence>
<organism evidence="1 2">
    <name type="scientific">Syncephalastrum racemosum</name>
    <name type="common">Filamentous fungus</name>
    <dbReference type="NCBI Taxonomy" id="13706"/>
    <lineage>
        <taxon>Eukaryota</taxon>
        <taxon>Fungi</taxon>
        <taxon>Fungi incertae sedis</taxon>
        <taxon>Mucoromycota</taxon>
        <taxon>Mucoromycotina</taxon>
        <taxon>Mucoromycetes</taxon>
        <taxon>Mucorales</taxon>
        <taxon>Syncephalastraceae</taxon>
        <taxon>Syncephalastrum</taxon>
    </lineage>
</organism>
<comment type="caution">
    <text evidence="1">The sequence shown here is derived from an EMBL/GenBank/DDBJ whole genome shotgun (WGS) entry which is preliminary data.</text>
</comment>
<dbReference type="AlphaFoldDB" id="A0A1X2HSZ0"/>